<accession>A0ACA9PUI3</accession>
<evidence type="ECO:0000313" key="1">
    <source>
        <dbReference type="EMBL" id="CAG8723053.1"/>
    </source>
</evidence>
<proteinExistence type="predicted"/>
<protein>
    <submittedName>
        <fullName evidence="1">7417_t:CDS:1</fullName>
    </submittedName>
</protein>
<reference evidence="1" key="1">
    <citation type="submission" date="2021-06" db="EMBL/GenBank/DDBJ databases">
        <authorList>
            <person name="Kallberg Y."/>
            <person name="Tangrot J."/>
            <person name="Rosling A."/>
        </authorList>
    </citation>
    <scope>NUCLEOTIDE SEQUENCE</scope>
    <source>
        <strain evidence="1">IL203A</strain>
    </source>
</reference>
<name>A0ACA9PUI3_9GLOM</name>
<keyword evidence="2" id="KW-1185">Reference proteome</keyword>
<organism evidence="1 2">
    <name type="scientific">Dentiscutata heterogama</name>
    <dbReference type="NCBI Taxonomy" id="1316150"/>
    <lineage>
        <taxon>Eukaryota</taxon>
        <taxon>Fungi</taxon>
        <taxon>Fungi incertae sedis</taxon>
        <taxon>Mucoromycota</taxon>
        <taxon>Glomeromycotina</taxon>
        <taxon>Glomeromycetes</taxon>
        <taxon>Diversisporales</taxon>
        <taxon>Gigasporaceae</taxon>
        <taxon>Dentiscutata</taxon>
    </lineage>
</organism>
<feature type="non-terminal residue" evidence="1">
    <location>
        <position position="1"/>
    </location>
</feature>
<feature type="non-terminal residue" evidence="1">
    <location>
        <position position="63"/>
    </location>
</feature>
<gene>
    <name evidence="1" type="ORF">DHETER_LOCUS12946</name>
</gene>
<dbReference type="Proteomes" id="UP000789702">
    <property type="component" value="Unassembled WGS sequence"/>
</dbReference>
<evidence type="ECO:0000313" key="2">
    <source>
        <dbReference type="Proteomes" id="UP000789702"/>
    </source>
</evidence>
<comment type="caution">
    <text evidence="1">The sequence shown here is derived from an EMBL/GenBank/DDBJ whole genome shotgun (WGS) entry which is preliminary data.</text>
</comment>
<dbReference type="EMBL" id="CAJVPU010033665">
    <property type="protein sequence ID" value="CAG8723053.1"/>
    <property type="molecule type" value="Genomic_DNA"/>
</dbReference>
<sequence length="63" mass="7197">IVHAIKRYIKVGYKLTDETNIETALQNLSRMSVAQIEPNHNKTIEELALSESQNDTETNQELL</sequence>